<feature type="transmembrane region" description="Helical" evidence="5">
    <location>
        <begin position="156"/>
        <end position="179"/>
    </location>
</feature>
<feature type="transmembrane region" description="Helical" evidence="5">
    <location>
        <begin position="6"/>
        <end position="25"/>
    </location>
</feature>
<reference evidence="7 8" key="1">
    <citation type="journal article" date="2016" name="Nat. Commun.">
        <title>Thousands of microbial genomes shed light on interconnected biogeochemical processes in an aquifer system.</title>
        <authorList>
            <person name="Anantharaman K."/>
            <person name="Brown C.T."/>
            <person name="Hug L.A."/>
            <person name="Sharon I."/>
            <person name="Castelle C.J."/>
            <person name="Probst A.J."/>
            <person name="Thomas B.C."/>
            <person name="Singh A."/>
            <person name="Wilkins M.J."/>
            <person name="Karaoz U."/>
            <person name="Brodie E.L."/>
            <person name="Williams K.H."/>
            <person name="Hubbard S.S."/>
            <person name="Banfield J.F."/>
        </authorList>
    </citation>
    <scope>NUCLEOTIDE SEQUENCE [LARGE SCALE GENOMIC DNA]</scope>
    <source>
        <strain evidence="8">RIFCSPLOWO2_12_FULL_64_10</strain>
    </source>
</reference>
<evidence type="ECO:0000256" key="5">
    <source>
        <dbReference type="SAM" id="Phobius"/>
    </source>
</evidence>
<evidence type="ECO:0000256" key="3">
    <source>
        <dbReference type="ARBA" id="ARBA00022989"/>
    </source>
</evidence>
<dbReference type="PANTHER" id="PTHR11863">
    <property type="entry name" value="STEROL DESATURASE"/>
    <property type="match status" value="1"/>
</dbReference>
<dbReference type="AlphaFoldDB" id="A0A1F6CC96"/>
<dbReference type="Proteomes" id="UP000178606">
    <property type="component" value="Unassembled WGS sequence"/>
</dbReference>
<dbReference type="GO" id="GO:0016020">
    <property type="term" value="C:membrane"/>
    <property type="evidence" value="ECO:0007669"/>
    <property type="project" value="UniProtKB-SubCell"/>
</dbReference>
<comment type="caution">
    <text evidence="7">The sequence shown here is derived from an EMBL/GenBank/DDBJ whole genome shotgun (WGS) entry which is preliminary data.</text>
</comment>
<organism evidence="7 8">
    <name type="scientific">Handelsmanbacteria sp. (strain RIFCSPLOWO2_12_FULL_64_10)</name>
    <dbReference type="NCBI Taxonomy" id="1817868"/>
    <lineage>
        <taxon>Bacteria</taxon>
        <taxon>Candidatus Handelsmaniibacteriota</taxon>
    </lineage>
</organism>
<accession>A0A1F6CC96</accession>
<gene>
    <name evidence="7" type="ORF">A3F84_00620</name>
</gene>
<keyword evidence="3 5" id="KW-1133">Transmembrane helix</keyword>
<dbReference type="InterPro" id="IPR050307">
    <property type="entry name" value="Sterol_Desaturase_Related"/>
</dbReference>
<evidence type="ECO:0000313" key="7">
    <source>
        <dbReference type="EMBL" id="OGG46607.1"/>
    </source>
</evidence>
<evidence type="ECO:0000256" key="4">
    <source>
        <dbReference type="ARBA" id="ARBA00023136"/>
    </source>
</evidence>
<feature type="transmembrane region" description="Helical" evidence="5">
    <location>
        <begin position="46"/>
        <end position="68"/>
    </location>
</feature>
<evidence type="ECO:0000313" key="8">
    <source>
        <dbReference type="Proteomes" id="UP000178606"/>
    </source>
</evidence>
<sequence>MLHIIWDTRGYFFWLLMVSLFCWTLERLTPWRPQQRALRGQIGQDVFFLVFNGHYAGVLIAYLSNWLIQQVNPLPGGWRIPSPETIQLLSGSPLWAQFAVFLVAKDLLEWGVHNLLHRVPWLWAFHKLHHSIEELDWIGNFRFHWMEIVVYRSLTYLPLVMLGVDGNVILWIAVVSTLIGHLNHANLRIDWGPLRYVVNSPRFHVWHHDAVLHGGCGQNYGIVFSLWDWLFGTAYLPADEEQPARLGFEGLEAFPRSLPLRLIYPLGALFKRS</sequence>
<name>A0A1F6CC96_HANXR</name>
<keyword evidence="2 5" id="KW-0812">Transmembrane</keyword>
<comment type="subcellular location">
    <subcellularLocation>
        <location evidence="1">Membrane</location>
    </subcellularLocation>
</comment>
<keyword evidence="4 5" id="KW-0472">Membrane</keyword>
<protein>
    <recommendedName>
        <fullName evidence="6">Fatty acid hydroxylase domain-containing protein</fullName>
    </recommendedName>
</protein>
<dbReference type="EMBL" id="MFKF01000297">
    <property type="protein sequence ID" value="OGG46607.1"/>
    <property type="molecule type" value="Genomic_DNA"/>
</dbReference>
<feature type="domain" description="Fatty acid hydroxylase" evidence="6">
    <location>
        <begin position="98"/>
        <end position="233"/>
    </location>
</feature>
<dbReference type="GO" id="GO:0005506">
    <property type="term" value="F:iron ion binding"/>
    <property type="evidence" value="ECO:0007669"/>
    <property type="project" value="InterPro"/>
</dbReference>
<dbReference type="GO" id="GO:0008610">
    <property type="term" value="P:lipid biosynthetic process"/>
    <property type="evidence" value="ECO:0007669"/>
    <property type="project" value="InterPro"/>
</dbReference>
<evidence type="ECO:0000259" key="6">
    <source>
        <dbReference type="Pfam" id="PF04116"/>
    </source>
</evidence>
<proteinExistence type="predicted"/>
<dbReference type="Pfam" id="PF04116">
    <property type="entry name" value="FA_hydroxylase"/>
    <property type="match status" value="1"/>
</dbReference>
<dbReference type="InterPro" id="IPR006694">
    <property type="entry name" value="Fatty_acid_hydroxylase"/>
</dbReference>
<evidence type="ECO:0000256" key="1">
    <source>
        <dbReference type="ARBA" id="ARBA00004370"/>
    </source>
</evidence>
<dbReference type="GO" id="GO:0016491">
    <property type="term" value="F:oxidoreductase activity"/>
    <property type="evidence" value="ECO:0007669"/>
    <property type="project" value="InterPro"/>
</dbReference>
<evidence type="ECO:0000256" key="2">
    <source>
        <dbReference type="ARBA" id="ARBA00022692"/>
    </source>
</evidence>